<keyword evidence="3" id="KW-1185">Reference proteome</keyword>
<name>A0AAE1W0J8_9LAMI</name>
<evidence type="ECO:0000313" key="2">
    <source>
        <dbReference type="EMBL" id="KAK4384401.1"/>
    </source>
</evidence>
<proteinExistence type="predicted"/>
<dbReference type="AlphaFoldDB" id="A0AAE1W0J8"/>
<gene>
    <name evidence="2" type="ORF">Sango_3065100</name>
</gene>
<dbReference type="EMBL" id="JACGWL010000156">
    <property type="protein sequence ID" value="KAK4384401.1"/>
    <property type="molecule type" value="Genomic_DNA"/>
</dbReference>
<evidence type="ECO:0008006" key="4">
    <source>
        <dbReference type="Google" id="ProtNLM"/>
    </source>
</evidence>
<reference evidence="2" key="1">
    <citation type="submission" date="2020-06" db="EMBL/GenBank/DDBJ databases">
        <authorList>
            <person name="Li T."/>
            <person name="Hu X."/>
            <person name="Zhang T."/>
            <person name="Song X."/>
            <person name="Zhang H."/>
            <person name="Dai N."/>
            <person name="Sheng W."/>
            <person name="Hou X."/>
            <person name="Wei L."/>
        </authorList>
    </citation>
    <scope>NUCLEOTIDE SEQUENCE</scope>
    <source>
        <strain evidence="2">K16</strain>
        <tissue evidence="2">Leaf</tissue>
    </source>
</reference>
<dbReference type="Proteomes" id="UP001289374">
    <property type="component" value="Unassembled WGS sequence"/>
</dbReference>
<protein>
    <recommendedName>
        <fullName evidence="4">Reverse transcriptase domain-containing protein</fullName>
    </recommendedName>
</protein>
<evidence type="ECO:0000313" key="3">
    <source>
        <dbReference type="Proteomes" id="UP001289374"/>
    </source>
</evidence>
<feature type="chain" id="PRO_5042142104" description="Reverse transcriptase domain-containing protein" evidence="1">
    <location>
        <begin position="19"/>
        <end position="411"/>
    </location>
</feature>
<keyword evidence="1" id="KW-0732">Signal</keyword>
<accession>A0AAE1W0J8</accession>
<dbReference type="PANTHER" id="PTHR33116:SF76">
    <property type="entry name" value="DUF4283 DOMAIN-CONTAINING PROTEIN"/>
    <property type="match status" value="1"/>
</dbReference>
<comment type="caution">
    <text evidence="2">The sequence shown here is derived from an EMBL/GenBank/DDBJ whole genome shotgun (WGS) entry which is preliminary data.</text>
</comment>
<dbReference type="PANTHER" id="PTHR33116">
    <property type="entry name" value="REVERSE TRANSCRIPTASE ZINC-BINDING DOMAIN-CONTAINING PROTEIN-RELATED-RELATED"/>
    <property type="match status" value="1"/>
</dbReference>
<reference evidence="2" key="2">
    <citation type="journal article" date="2024" name="Plant">
        <title>Genomic evolution and insights into agronomic trait innovations of Sesamum species.</title>
        <authorList>
            <person name="Miao H."/>
            <person name="Wang L."/>
            <person name="Qu L."/>
            <person name="Liu H."/>
            <person name="Sun Y."/>
            <person name="Le M."/>
            <person name="Wang Q."/>
            <person name="Wei S."/>
            <person name="Zheng Y."/>
            <person name="Lin W."/>
            <person name="Duan Y."/>
            <person name="Cao H."/>
            <person name="Xiong S."/>
            <person name="Wang X."/>
            <person name="Wei L."/>
            <person name="Li C."/>
            <person name="Ma Q."/>
            <person name="Ju M."/>
            <person name="Zhao R."/>
            <person name="Li G."/>
            <person name="Mu C."/>
            <person name="Tian Q."/>
            <person name="Mei H."/>
            <person name="Zhang T."/>
            <person name="Gao T."/>
            <person name="Zhang H."/>
        </authorList>
    </citation>
    <scope>NUCLEOTIDE SEQUENCE</scope>
    <source>
        <strain evidence="2">K16</strain>
    </source>
</reference>
<evidence type="ECO:0000256" key="1">
    <source>
        <dbReference type="SAM" id="SignalP"/>
    </source>
</evidence>
<sequence length="411" mass="45915">MSLYLFVLVMEVLQMILQQFIDQDGQFHYHWRCTELKLFQLSFADDLLLLCKADVQSAASGLRDSLLETLGFQEGHLPVRYLGLPLISARLSIADCQPLLQKIDSCIKGWRESSSLCRSGAAYQICLGFLGVYWAMAFILPKGIINEMIKRLRSFLWKGPPPVATRKWLGTLFADQSRKEAKSIPPGPQMTNTQPLDKLSVVIRDGQWNWPLITDIACLEITHMLPHFMEGQDRISWKSNNGSFNTSTAYDLFRPPGPKVSGLHFVRNVIRDGSSIVVGHPRLWEILWLKSSDKGSLAFKLRQSVSTLGLYRLWKILGLSSSTISIAPAAMEDEGEEGELEEDGHGAVLAVPATLPSAKGVSTMEKLKADFNLKEFFELASRVIDEGDSESMGIGLNLWVIDEGAKSEYYG</sequence>
<feature type="signal peptide" evidence="1">
    <location>
        <begin position="1"/>
        <end position="18"/>
    </location>
</feature>
<organism evidence="2 3">
    <name type="scientific">Sesamum angolense</name>
    <dbReference type="NCBI Taxonomy" id="2727404"/>
    <lineage>
        <taxon>Eukaryota</taxon>
        <taxon>Viridiplantae</taxon>
        <taxon>Streptophyta</taxon>
        <taxon>Embryophyta</taxon>
        <taxon>Tracheophyta</taxon>
        <taxon>Spermatophyta</taxon>
        <taxon>Magnoliopsida</taxon>
        <taxon>eudicotyledons</taxon>
        <taxon>Gunneridae</taxon>
        <taxon>Pentapetalae</taxon>
        <taxon>asterids</taxon>
        <taxon>lamiids</taxon>
        <taxon>Lamiales</taxon>
        <taxon>Pedaliaceae</taxon>
        <taxon>Sesamum</taxon>
    </lineage>
</organism>